<keyword evidence="1" id="KW-0677">Repeat</keyword>
<dbReference type="Proteomes" id="UP001187471">
    <property type="component" value="Unassembled WGS sequence"/>
</dbReference>
<dbReference type="PROSITE" id="PS51375">
    <property type="entry name" value="PPR"/>
    <property type="match status" value="1"/>
</dbReference>
<dbReference type="EMBL" id="JAVXUO010002086">
    <property type="protein sequence ID" value="KAK2976323.1"/>
    <property type="molecule type" value="Genomic_DNA"/>
</dbReference>
<dbReference type="Pfam" id="PF01535">
    <property type="entry name" value="PPR"/>
    <property type="match status" value="1"/>
</dbReference>
<dbReference type="FunFam" id="1.25.40.10:FF:000344">
    <property type="entry name" value="Pentatricopeptide repeat-containing protein"/>
    <property type="match status" value="1"/>
</dbReference>
<dbReference type="Pfam" id="PF13041">
    <property type="entry name" value="PPR_2"/>
    <property type="match status" value="1"/>
</dbReference>
<proteinExistence type="predicted"/>
<dbReference type="AlphaFoldDB" id="A0AA88QU11"/>
<name>A0AA88QU11_9ASTE</name>
<evidence type="ECO:0008006" key="5">
    <source>
        <dbReference type="Google" id="ProtNLM"/>
    </source>
</evidence>
<gene>
    <name evidence="3" type="ORF">RJ640_008777</name>
</gene>
<dbReference type="Gene3D" id="1.25.40.10">
    <property type="entry name" value="Tetratricopeptide repeat domain"/>
    <property type="match status" value="2"/>
</dbReference>
<feature type="repeat" description="PPR" evidence="2">
    <location>
        <begin position="147"/>
        <end position="181"/>
    </location>
</feature>
<evidence type="ECO:0000256" key="2">
    <source>
        <dbReference type="PROSITE-ProRule" id="PRU00708"/>
    </source>
</evidence>
<dbReference type="InterPro" id="IPR011990">
    <property type="entry name" value="TPR-like_helical_dom_sf"/>
</dbReference>
<reference evidence="3" key="1">
    <citation type="submission" date="2022-12" db="EMBL/GenBank/DDBJ databases">
        <title>Draft genome assemblies for two species of Escallonia (Escalloniales).</title>
        <authorList>
            <person name="Chanderbali A."/>
            <person name="Dervinis C."/>
            <person name="Anghel I."/>
            <person name="Soltis D."/>
            <person name="Soltis P."/>
            <person name="Zapata F."/>
        </authorList>
    </citation>
    <scope>NUCLEOTIDE SEQUENCE</scope>
    <source>
        <strain evidence="3">UCBG92.1500</strain>
        <tissue evidence="3">Leaf</tissue>
    </source>
</reference>
<dbReference type="InterPro" id="IPR046960">
    <property type="entry name" value="PPR_At4g14850-like_plant"/>
</dbReference>
<evidence type="ECO:0000256" key="1">
    <source>
        <dbReference type="ARBA" id="ARBA00022737"/>
    </source>
</evidence>
<organism evidence="3 4">
    <name type="scientific">Escallonia rubra</name>
    <dbReference type="NCBI Taxonomy" id="112253"/>
    <lineage>
        <taxon>Eukaryota</taxon>
        <taxon>Viridiplantae</taxon>
        <taxon>Streptophyta</taxon>
        <taxon>Embryophyta</taxon>
        <taxon>Tracheophyta</taxon>
        <taxon>Spermatophyta</taxon>
        <taxon>Magnoliopsida</taxon>
        <taxon>eudicotyledons</taxon>
        <taxon>Gunneridae</taxon>
        <taxon>Pentapetalae</taxon>
        <taxon>asterids</taxon>
        <taxon>campanulids</taxon>
        <taxon>Escalloniales</taxon>
        <taxon>Escalloniaceae</taxon>
        <taxon>Escallonia</taxon>
    </lineage>
</organism>
<protein>
    <recommendedName>
        <fullName evidence="5">Pentatricopeptide repeat-containing protein</fullName>
    </recommendedName>
</protein>
<evidence type="ECO:0000313" key="3">
    <source>
        <dbReference type="EMBL" id="KAK2976323.1"/>
    </source>
</evidence>
<keyword evidence="4" id="KW-1185">Reference proteome</keyword>
<sequence>MGGGDTGRQVHGVAVKHGVISLAYVKNSLVDMYCKCGLFEDAVNLFLMIQDRDVVTWNVMVIGSLQILSGHEMRREGIAPDGASFSTPLHAADTIAALDQGTLIHGQIIKTGFGRNPGIASSLITMYAKWGGLIDARRAFDETEDRNVVSWTAMISAFQHHGCADQAVEFFEVMLEEGIKPNNVTLVCVLSACSHSGRVD</sequence>
<dbReference type="GO" id="GO:0003723">
    <property type="term" value="F:RNA binding"/>
    <property type="evidence" value="ECO:0007669"/>
    <property type="project" value="InterPro"/>
</dbReference>
<evidence type="ECO:0000313" key="4">
    <source>
        <dbReference type="Proteomes" id="UP001187471"/>
    </source>
</evidence>
<dbReference type="InterPro" id="IPR002885">
    <property type="entry name" value="PPR_rpt"/>
</dbReference>
<dbReference type="PANTHER" id="PTHR47926">
    <property type="entry name" value="PENTATRICOPEPTIDE REPEAT-CONTAINING PROTEIN"/>
    <property type="match status" value="1"/>
</dbReference>
<dbReference type="PANTHER" id="PTHR47926:SF418">
    <property type="entry name" value="(WILD MALAYSIAN BANANA) HYPOTHETICAL PROTEIN"/>
    <property type="match status" value="1"/>
</dbReference>
<dbReference type="NCBIfam" id="TIGR00756">
    <property type="entry name" value="PPR"/>
    <property type="match status" value="2"/>
</dbReference>
<comment type="caution">
    <text evidence="3">The sequence shown here is derived from an EMBL/GenBank/DDBJ whole genome shotgun (WGS) entry which is preliminary data.</text>
</comment>
<accession>A0AA88QU11</accession>
<dbReference type="GO" id="GO:0009451">
    <property type="term" value="P:RNA modification"/>
    <property type="evidence" value="ECO:0007669"/>
    <property type="project" value="InterPro"/>
</dbReference>